<organism evidence="7 8">
    <name type="scientific">Teichococcus coralli</name>
    <dbReference type="NCBI Taxonomy" id="2545983"/>
    <lineage>
        <taxon>Bacteria</taxon>
        <taxon>Pseudomonadati</taxon>
        <taxon>Pseudomonadota</taxon>
        <taxon>Alphaproteobacteria</taxon>
        <taxon>Acetobacterales</taxon>
        <taxon>Roseomonadaceae</taxon>
        <taxon>Roseomonas</taxon>
    </lineage>
</organism>
<evidence type="ECO:0000256" key="2">
    <source>
        <dbReference type="ARBA" id="ARBA00022475"/>
    </source>
</evidence>
<dbReference type="GO" id="GO:0015171">
    <property type="term" value="F:amino acid transmembrane transporter activity"/>
    <property type="evidence" value="ECO:0007669"/>
    <property type="project" value="TreeGrafter"/>
</dbReference>
<sequence>MTIWPLLVFVAVSAFTPGAATVIAIASGARFGFLRSLPLVAGLGGGLGLLGCLVGSGLGTALVMVPSAQGVLRAVGSAYLLCLAWRIAGAGPPRGGTAKPGGMLLGLLLTLQNPKAWAVTLSAAASFSDLADGPAGLALLLGTSFGACALLALSFWCIAGQEMGRRLRRRGQWAVVNGVLGALLAASVILIWL</sequence>
<dbReference type="GO" id="GO:0005886">
    <property type="term" value="C:plasma membrane"/>
    <property type="evidence" value="ECO:0007669"/>
    <property type="project" value="UniProtKB-SubCell"/>
</dbReference>
<comment type="subcellular location">
    <subcellularLocation>
        <location evidence="1">Cell membrane</location>
        <topology evidence="1">Multi-pass membrane protein</topology>
    </subcellularLocation>
</comment>
<protein>
    <submittedName>
        <fullName evidence="7">LysE family translocator</fullName>
    </submittedName>
</protein>
<feature type="transmembrane region" description="Helical" evidence="6">
    <location>
        <begin position="171"/>
        <end position="192"/>
    </location>
</feature>
<feature type="transmembrane region" description="Helical" evidence="6">
    <location>
        <begin position="137"/>
        <end position="159"/>
    </location>
</feature>
<keyword evidence="2" id="KW-1003">Cell membrane</keyword>
<name>A0A845BIK9_9PROT</name>
<evidence type="ECO:0000313" key="7">
    <source>
        <dbReference type="EMBL" id="MXP65012.1"/>
    </source>
</evidence>
<comment type="caution">
    <text evidence="7">The sequence shown here is derived from an EMBL/GenBank/DDBJ whole genome shotgun (WGS) entry which is preliminary data.</text>
</comment>
<dbReference type="EMBL" id="SNVJ01000017">
    <property type="protein sequence ID" value="MXP65012.1"/>
    <property type="molecule type" value="Genomic_DNA"/>
</dbReference>
<evidence type="ECO:0000256" key="1">
    <source>
        <dbReference type="ARBA" id="ARBA00004651"/>
    </source>
</evidence>
<dbReference type="InterPro" id="IPR001123">
    <property type="entry name" value="LeuE-type"/>
</dbReference>
<gene>
    <name evidence="7" type="ORF">E0493_16820</name>
</gene>
<dbReference type="OrthoDB" id="9812084at2"/>
<dbReference type="Proteomes" id="UP000460715">
    <property type="component" value="Unassembled WGS sequence"/>
</dbReference>
<evidence type="ECO:0000256" key="3">
    <source>
        <dbReference type="ARBA" id="ARBA00022692"/>
    </source>
</evidence>
<feature type="transmembrane region" description="Helical" evidence="6">
    <location>
        <begin position="70"/>
        <end position="88"/>
    </location>
</feature>
<keyword evidence="3 6" id="KW-0812">Transmembrane</keyword>
<keyword evidence="4 6" id="KW-1133">Transmembrane helix</keyword>
<evidence type="ECO:0000256" key="5">
    <source>
        <dbReference type="ARBA" id="ARBA00023136"/>
    </source>
</evidence>
<dbReference type="Pfam" id="PF01810">
    <property type="entry name" value="LysE"/>
    <property type="match status" value="1"/>
</dbReference>
<feature type="transmembrane region" description="Helical" evidence="6">
    <location>
        <begin position="40"/>
        <end position="63"/>
    </location>
</feature>
<reference evidence="7 8" key="1">
    <citation type="submission" date="2019-03" db="EMBL/GenBank/DDBJ databases">
        <title>Roseomonas sp. a novel Roseomonas species isolated from Sea whip Gorgonian.</title>
        <authorList>
            <person name="Li F."/>
            <person name="Pan X."/>
            <person name="Huang S."/>
            <person name="Li Z."/>
            <person name="Meng B."/>
        </authorList>
    </citation>
    <scope>NUCLEOTIDE SEQUENCE [LARGE SCALE GENOMIC DNA]</scope>
    <source>
        <strain evidence="7 8">M0104</strain>
    </source>
</reference>
<evidence type="ECO:0000256" key="4">
    <source>
        <dbReference type="ARBA" id="ARBA00022989"/>
    </source>
</evidence>
<keyword evidence="8" id="KW-1185">Reference proteome</keyword>
<dbReference type="PANTHER" id="PTHR30086">
    <property type="entry name" value="ARGININE EXPORTER PROTEIN ARGO"/>
    <property type="match status" value="1"/>
</dbReference>
<dbReference type="GO" id="GO:0033228">
    <property type="term" value="P:cysteine export across plasma membrane"/>
    <property type="evidence" value="ECO:0007669"/>
    <property type="project" value="TreeGrafter"/>
</dbReference>
<accession>A0A845BIK9</accession>
<evidence type="ECO:0000256" key="6">
    <source>
        <dbReference type="SAM" id="Phobius"/>
    </source>
</evidence>
<proteinExistence type="predicted"/>
<dbReference type="PANTHER" id="PTHR30086:SF20">
    <property type="entry name" value="ARGININE EXPORTER PROTEIN ARGO-RELATED"/>
    <property type="match status" value="1"/>
</dbReference>
<dbReference type="RefSeq" id="WP_160938423.1">
    <property type="nucleotide sequence ID" value="NZ_SNVJ01000017.1"/>
</dbReference>
<keyword evidence="5 6" id="KW-0472">Membrane</keyword>
<dbReference type="AlphaFoldDB" id="A0A845BIK9"/>
<evidence type="ECO:0000313" key="8">
    <source>
        <dbReference type="Proteomes" id="UP000460715"/>
    </source>
</evidence>